<dbReference type="Proteomes" id="UP000032305">
    <property type="component" value="Unassembled WGS sequence"/>
</dbReference>
<dbReference type="AlphaFoldDB" id="A0A0A1WA44"/>
<accession>A0A0A1WA44</accession>
<evidence type="ECO:0000313" key="2">
    <source>
        <dbReference type="Proteomes" id="UP000032305"/>
    </source>
</evidence>
<protein>
    <submittedName>
        <fullName evidence="1">Uncharacterized protein</fullName>
    </submittedName>
</protein>
<reference evidence="1 2" key="1">
    <citation type="submission" date="2014-11" db="EMBL/GenBank/DDBJ databases">
        <title>Whole genome shotgun sequence of Sphingomonas parapaucimobilis NBRC 15100.</title>
        <authorList>
            <person name="Katano-Makiyama Y."/>
            <person name="Hosoyama A."/>
            <person name="Hashimoto M."/>
            <person name="Hosoyama Y."/>
            <person name="Noguchi M."/>
            <person name="Numata M."/>
            <person name="Tsuchikane K."/>
            <person name="Hirakata S."/>
            <person name="Uohara A."/>
            <person name="Shimodaira J."/>
            <person name="Ohji S."/>
            <person name="Ichikawa N."/>
            <person name="Kimura A."/>
            <person name="Yamazoe A."/>
            <person name="Fujita N."/>
        </authorList>
    </citation>
    <scope>NUCLEOTIDE SEQUENCE [LARGE SCALE GENOMIC DNA]</scope>
    <source>
        <strain evidence="1 2">NBRC 15100</strain>
    </source>
</reference>
<evidence type="ECO:0000313" key="1">
    <source>
        <dbReference type="EMBL" id="GAM02315.1"/>
    </source>
</evidence>
<keyword evidence="2" id="KW-1185">Reference proteome</keyword>
<gene>
    <name evidence="1" type="ORF">SP5_077_00030</name>
</gene>
<proteinExistence type="predicted"/>
<name>A0A0A1WA44_9SPHN</name>
<comment type="caution">
    <text evidence="1">The sequence shown here is derived from an EMBL/GenBank/DDBJ whole genome shotgun (WGS) entry which is preliminary data.</text>
</comment>
<dbReference type="EMBL" id="BBPI01000077">
    <property type="protein sequence ID" value="GAM02315.1"/>
    <property type="molecule type" value="Genomic_DNA"/>
</dbReference>
<sequence length="50" mass="4974">MRGNRVQLGARFGAGGTIPAGAGEPVAGIINYASLQDHPRGCGGTTSFDA</sequence>
<organism evidence="1 2">
    <name type="scientific">Sphingomonas parapaucimobilis NBRC 15100</name>
    <dbReference type="NCBI Taxonomy" id="1219049"/>
    <lineage>
        <taxon>Bacteria</taxon>
        <taxon>Pseudomonadati</taxon>
        <taxon>Pseudomonadota</taxon>
        <taxon>Alphaproteobacteria</taxon>
        <taxon>Sphingomonadales</taxon>
        <taxon>Sphingomonadaceae</taxon>
        <taxon>Sphingomonas</taxon>
    </lineage>
</organism>